<accession>A0A2N5GNY3</accession>
<feature type="coiled-coil region" evidence="1">
    <location>
        <begin position="71"/>
        <end position="126"/>
    </location>
</feature>
<evidence type="ECO:0000256" key="2">
    <source>
        <dbReference type="SAM" id="Phobius"/>
    </source>
</evidence>
<feature type="transmembrane region" description="Helical" evidence="2">
    <location>
        <begin position="20"/>
        <end position="46"/>
    </location>
</feature>
<evidence type="ECO:0000313" key="4">
    <source>
        <dbReference type="EMBL" id="PLR84214.1"/>
    </source>
</evidence>
<evidence type="ECO:0000256" key="1">
    <source>
        <dbReference type="SAM" id="Coils"/>
    </source>
</evidence>
<dbReference type="Proteomes" id="UP000235114">
    <property type="component" value="Unassembled WGS sequence"/>
</dbReference>
<gene>
    <name evidence="4" type="ORF">CU635_07860</name>
    <name evidence="5" type="ORF">CVD25_12145</name>
</gene>
<sequence>MDKAVEQKEEKKYNRFQWFLMAFLIPLIFAVAVALIVMTFSGVNVFEKSKEIAEKMPVVSGWVESKKEPSTEEIEKEMIDLEAEIKDREAELDQIETKMGNKDQEIERLQLEKGQLELQIDELTAIQEENKRAFKDIVRTYETMSAKKAAPIITKMSDAEALKILTNIKAETLAAIMENMSPEDAAKFTGLLTSESAGENE</sequence>
<dbReference type="InterPro" id="IPR006668">
    <property type="entry name" value="Mg_transptr_MgtE_intracell_dom"/>
</dbReference>
<dbReference type="Proteomes" id="UP000234951">
    <property type="component" value="Unassembled WGS sequence"/>
</dbReference>
<reference evidence="4 6" key="1">
    <citation type="submission" date="2017-11" db="EMBL/GenBank/DDBJ databases">
        <title>Comparitive Functional Genomics of Dry Heat Resistant strains isolated from the Viking Spacecraft.</title>
        <authorList>
            <person name="Seuylemezian A."/>
            <person name="Cooper K."/>
            <person name="Vaishampayan P."/>
        </authorList>
    </citation>
    <scope>NUCLEOTIDE SEQUENCE [LARGE SCALE GENOMIC DNA]</scope>
    <source>
        <strain evidence="4 6">M4.6</strain>
    </source>
</reference>
<dbReference type="Pfam" id="PF03448">
    <property type="entry name" value="MgtE_N"/>
    <property type="match status" value="1"/>
</dbReference>
<dbReference type="InterPro" id="IPR038076">
    <property type="entry name" value="MgtE_N_sf"/>
</dbReference>
<evidence type="ECO:0000259" key="3">
    <source>
        <dbReference type="Pfam" id="PF03448"/>
    </source>
</evidence>
<keyword evidence="2" id="KW-1133">Transmembrane helix</keyword>
<proteinExistence type="predicted"/>
<keyword evidence="1" id="KW-0175">Coiled coil</keyword>
<dbReference type="SUPFAM" id="SSF90257">
    <property type="entry name" value="Myosin rod fragments"/>
    <property type="match status" value="1"/>
</dbReference>
<dbReference type="SUPFAM" id="SSF158791">
    <property type="entry name" value="MgtE N-terminal domain-like"/>
    <property type="match status" value="1"/>
</dbReference>
<evidence type="ECO:0000313" key="5">
    <source>
        <dbReference type="EMBL" id="PLR96140.1"/>
    </source>
</evidence>
<keyword evidence="7" id="KW-1185">Reference proteome</keyword>
<keyword evidence="2" id="KW-0812">Transmembrane</keyword>
<dbReference type="EMBL" id="PGVD01000033">
    <property type="protein sequence ID" value="PLR96140.1"/>
    <property type="molecule type" value="Genomic_DNA"/>
</dbReference>
<feature type="domain" description="Magnesium transporter MgtE intracellular" evidence="3">
    <location>
        <begin position="137"/>
        <end position="196"/>
    </location>
</feature>
<protein>
    <recommendedName>
        <fullName evidence="3">Magnesium transporter MgtE intracellular domain-containing protein</fullName>
    </recommendedName>
</protein>
<dbReference type="OrthoDB" id="1724615at2"/>
<dbReference type="EMBL" id="PGVA01000014">
    <property type="protein sequence ID" value="PLR84214.1"/>
    <property type="molecule type" value="Genomic_DNA"/>
</dbReference>
<evidence type="ECO:0000313" key="7">
    <source>
        <dbReference type="Proteomes" id="UP000235114"/>
    </source>
</evidence>
<evidence type="ECO:0000313" key="6">
    <source>
        <dbReference type="Proteomes" id="UP000234951"/>
    </source>
</evidence>
<name>A0A2N5GNY3_9BACI</name>
<keyword evidence="2" id="KW-0472">Membrane</keyword>
<reference evidence="5 7" key="2">
    <citation type="submission" date="2017-12" db="EMBL/GenBank/DDBJ databases">
        <title>Comparative Functional Genomics of Dry Heat Resistant strains isolated from the Viking Spacecraft.</title>
        <authorList>
            <person name="Seuylemezian A."/>
            <person name="Cooper K."/>
            <person name="Vaishampayan P."/>
        </authorList>
    </citation>
    <scope>NUCLEOTIDE SEQUENCE [LARGE SCALE GENOMIC DNA]</scope>
    <source>
        <strain evidence="5 7">ATCC 29669</strain>
    </source>
</reference>
<dbReference type="AlphaFoldDB" id="A0A2N5GNY3"/>
<organism evidence="4 6">
    <name type="scientific">Bacillus canaveralius</name>
    <dbReference type="NCBI Taxonomy" id="1403243"/>
    <lineage>
        <taxon>Bacteria</taxon>
        <taxon>Bacillati</taxon>
        <taxon>Bacillota</taxon>
        <taxon>Bacilli</taxon>
        <taxon>Bacillales</taxon>
        <taxon>Bacillaceae</taxon>
        <taxon>Bacillus</taxon>
    </lineage>
</organism>
<dbReference type="Gene3D" id="1.25.60.10">
    <property type="entry name" value="MgtE N-terminal domain-like"/>
    <property type="match status" value="1"/>
</dbReference>
<comment type="caution">
    <text evidence="4">The sequence shown here is derived from an EMBL/GenBank/DDBJ whole genome shotgun (WGS) entry which is preliminary data.</text>
</comment>